<feature type="compositionally biased region" description="Basic and acidic residues" evidence="1">
    <location>
        <begin position="527"/>
        <end position="543"/>
    </location>
</feature>
<dbReference type="RefSeq" id="WP_311193922.1">
    <property type="nucleotide sequence ID" value="NZ_CP115542.1"/>
</dbReference>
<feature type="region of interest" description="Disordered" evidence="1">
    <location>
        <begin position="315"/>
        <end position="341"/>
    </location>
</feature>
<gene>
    <name evidence="3" type="ORF">PDM29_20740</name>
</gene>
<accession>A0ABY9YV31</accession>
<protein>
    <recommendedName>
        <fullName evidence="2">Large polyvalent protein-associated domain-containing protein</fullName>
    </recommendedName>
</protein>
<evidence type="ECO:0000313" key="4">
    <source>
        <dbReference type="Proteomes" id="UP001302072"/>
    </source>
</evidence>
<keyword evidence="4" id="KW-1185">Reference proteome</keyword>
<evidence type="ECO:0000256" key="1">
    <source>
        <dbReference type="SAM" id="MobiDB-lite"/>
    </source>
</evidence>
<name>A0ABY9YV31_9GAMM</name>
<feature type="region of interest" description="Disordered" evidence="1">
    <location>
        <begin position="523"/>
        <end position="543"/>
    </location>
</feature>
<evidence type="ECO:0000259" key="2">
    <source>
        <dbReference type="Pfam" id="PF18821"/>
    </source>
</evidence>
<feature type="domain" description="Large polyvalent protein-associated" evidence="2">
    <location>
        <begin position="219"/>
        <end position="305"/>
    </location>
</feature>
<feature type="compositionally biased region" description="Basic and acidic residues" evidence="1">
    <location>
        <begin position="323"/>
        <end position="341"/>
    </location>
</feature>
<dbReference type="Proteomes" id="UP001302072">
    <property type="component" value="Plasmid pST01"/>
</dbReference>
<reference evidence="3 4" key="1">
    <citation type="submission" date="2022-12" db="EMBL/GenBank/DDBJ databases">
        <title>Two new species, Stenotrophomonas aracearum and Stenotrophomonas oahuensis, isolated from Anthurium (Araceae family) in Hawaii.</title>
        <authorList>
            <person name="Chunag S.C."/>
            <person name="Dobhal S."/>
            <person name="Alvarez A."/>
            <person name="Arif M."/>
        </authorList>
    </citation>
    <scope>NUCLEOTIDE SEQUENCE [LARGE SCALE GENOMIC DNA]</scope>
    <source>
        <strain evidence="3 4">A5586</strain>
        <plasmid evidence="3 4">pST01</plasmid>
    </source>
</reference>
<evidence type="ECO:0000313" key="3">
    <source>
        <dbReference type="EMBL" id="WNH54844.1"/>
    </source>
</evidence>
<organism evidence="3 4">
    <name type="scientific">Stenotrophomonas oahuensis</name>
    <dbReference type="NCBI Taxonomy" id="3003271"/>
    <lineage>
        <taxon>Bacteria</taxon>
        <taxon>Pseudomonadati</taxon>
        <taxon>Pseudomonadota</taxon>
        <taxon>Gammaproteobacteria</taxon>
        <taxon>Lysobacterales</taxon>
        <taxon>Lysobacteraceae</taxon>
        <taxon>Stenotrophomonas</taxon>
    </lineage>
</organism>
<sequence length="543" mass="58791">MAKKSSTAPGGLKNPLDGLNKAQVKQLGRAVQRVADLNAQLDKAKRTIADSRFVVKKDFSARESARAIQSARSSEKVREKSEAALAKLADQFKDKPQLKSSLAIYQALEKAAGQNDPAARSLLDEVKADLTIAAASVKRERKGETVAEADAPASTLDKLMNGIAAAVASKKGPKVGELTEHARGQVEDALEGQKKRREPNEFQEPARPALPYPASLLAKFTVRGDEVVSKRTEEVAFVDGGRELRAKGDVGKEIIDAMLDTAASRGWSPIKLFGTNAFKAAAWMEAASRGLDTQGYKPSPEEQAVAAHNRALNGVDNRIAGEPLKEKQPNQPVRGEEGPKKADAQLAGKILDHGESKYNFDEAENPSYFVKLATAGGEKTVWGADLQRALREAGAVTGNQVKLENLGRDAVAVVGALRNEKNEVVGRGPIDTHRNTWKVALVQEVTKTLTHGQKLAKAFEEATTTREQTKAAKQFPELAGAFAAVKVFEKNLNVTAMPKTEARDFSEQVRGLIAERLASGKSIPSVEVRDQEKQRERSDDREQ</sequence>
<dbReference type="EMBL" id="CP115542">
    <property type="protein sequence ID" value="WNH54844.1"/>
    <property type="molecule type" value="Genomic_DNA"/>
</dbReference>
<keyword evidence="3" id="KW-0614">Plasmid</keyword>
<dbReference type="InterPro" id="IPR040677">
    <property type="entry name" value="LPD7"/>
</dbReference>
<proteinExistence type="predicted"/>
<feature type="region of interest" description="Disordered" evidence="1">
    <location>
        <begin position="183"/>
        <end position="208"/>
    </location>
</feature>
<dbReference type="Pfam" id="PF18821">
    <property type="entry name" value="LPD7"/>
    <property type="match status" value="1"/>
</dbReference>
<geneLocation type="plasmid" evidence="3 4">
    <name>pST01</name>
</geneLocation>